<dbReference type="RefSeq" id="WP_179420309.1">
    <property type="nucleotide sequence ID" value="NZ_JACCAB010000001.1"/>
</dbReference>
<name>A0A852WE86_9MICO</name>
<evidence type="ECO:0008006" key="3">
    <source>
        <dbReference type="Google" id="ProtNLM"/>
    </source>
</evidence>
<gene>
    <name evidence="1" type="ORF">BJ986_000208</name>
</gene>
<keyword evidence="2" id="KW-1185">Reference proteome</keyword>
<protein>
    <recommendedName>
        <fullName evidence="3">Helix-turn-helix domain-containing protein</fullName>
    </recommendedName>
</protein>
<evidence type="ECO:0000313" key="1">
    <source>
        <dbReference type="EMBL" id="NYG05721.1"/>
    </source>
</evidence>
<dbReference type="Proteomes" id="UP000573599">
    <property type="component" value="Unassembled WGS sequence"/>
</dbReference>
<reference evidence="1 2" key="1">
    <citation type="submission" date="2020-07" db="EMBL/GenBank/DDBJ databases">
        <title>Sequencing the genomes of 1000 actinobacteria strains.</title>
        <authorList>
            <person name="Klenk H.-P."/>
        </authorList>
    </citation>
    <scope>NUCLEOTIDE SEQUENCE [LARGE SCALE GENOMIC DNA]</scope>
    <source>
        <strain evidence="1 2">DSM 23987</strain>
    </source>
</reference>
<dbReference type="EMBL" id="JACCAB010000001">
    <property type="protein sequence ID" value="NYG05721.1"/>
    <property type="molecule type" value="Genomic_DNA"/>
</dbReference>
<accession>A0A852WE86</accession>
<comment type="caution">
    <text evidence="1">The sequence shown here is derived from an EMBL/GenBank/DDBJ whole genome shotgun (WGS) entry which is preliminary data.</text>
</comment>
<organism evidence="1 2">
    <name type="scientific">Pedococcus badiiscoriae</name>
    <dbReference type="NCBI Taxonomy" id="642776"/>
    <lineage>
        <taxon>Bacteria</taxon>
        <taxon>Bacillati</taxon>
        <taxon>Actinomycetota</taxon>
        <taxon>Actinomycetes</taxon>
        <taxon>Micrococcales</taxon>
        <taxon>Intrasporangiaceae</taxon>
        <taxon>Pedococcus</taxon>
    </lineage>
</organism>
<proteinExistence type="predicted"/>
<sequence length="149" mass="16109">MSTEVRVDVAPDVMIAGDTLLIRGATARELFAVLVLGMKAAYRDNGTAPSPRVQKAVAGLKTVANIARASLEDDRGEHPNVRSRPLRGSLLAEERLGTSEVAHMLGYSEVHVRRLATSLGGYKPPRGAWVFSKAAIEAYLIERNQQESA</sequence>
<dbReference type="AlphaFoldDB" id="A0A852WE86"/>
<evidence type="ECO:0000313" key="2">
    <source>
        <dbReference type="Proteomes" id="UP000573599"/>
    </source>
</evidence>